<sequence length="114" mass="12860">MRNLQQLIYGDDGGDTQILVIMDKVGCGASAGINHKRAGFRVPRRNANKCDDLALEKPNLVAVRTTALRTPRTTDASNESDHFDFRFLLERTSPIVRSTPVHKIRSRRIKMIVE</sequence>
<accession>D6WAT5</accession>
<dbReference type="HOGENOM" id="CLU_2124219_0_0_1"/>
<reference evidence="1 2" key="1">
    <citation type="journal article" date="2008" name="Nature">
        <title>The genome of the model beetle and pest Tribolium castaneum.</title>
        <authorList>
            <consortium name="Tribolium Genome Sequencing Consortium"/>
            <person name="Richards S."/>
            <person name="Gibbs R.A."/>
            <person name="Weinstock G.M."/>
            <person name="Brown S.J."/>
            <person name="Denell R."/>
            <person name="Beeman R.W."/>
            <person name="Gibbs R."/>
            <person name="Beeman R.W."/>
            <person name="Brown S.J."/>
            <person name="Bucher G."/>
            <person name="Friedrich M."/>
            <person name="Grimmelikhuijzen C.J."/>
            <person name="Klingler M."/>
            <person name="Lorenzen M."/>
            <person name="Richards S."/>
            <person name="Roth S."/>
            <person name="Schroder R."/>
            <person name="Tautz D."/>
            <person name="Zdobnov E.M."/>
            <person name="Muzny D."/>
            <person name="Gibbs R.A."/>
            <person name="Weinstock G.M."/>
            <person name="Attaway T."/>
            <person name="Bell S."/>
            <person name="Buhay C.J."/>
            <person name="Chandrabose M.N."/>
            <person name="Chavez D."/>
            <person name="Clerk-Blankenburg K.P."/>
            <person name="Cree A."/>
            <person name="Dao M."/>
            <person name="Davis C."/>
            <person name="Chacko J."/>
            <person name="Dinh H."/>
            <person name="Dugan-Rocha S."/>
            <person name="Fowler G."/>
            <person name="Garner T.T."/>
            <person name="Garnes J."/>
            <person name="Gnirke A."/>
            <person name="Hawes A."/>
            <person name="Hernandez J."/>
            <person name="Hines S."/>
            <person name="Holder M."/>
            <person name="Hume J."/>
            <person name="Jhangiani S.N."/>
            <person name="Joshi V."/>
            <person name="Khan Z.M."/>
            <person name="Jackson L."/>
            <person name="Kovar C."/>
            <person name="Kowis A."/>
            <person name="Lee S."/>
            <person name="Lewis L.R."/>
            <person name="Margolis J."/>
            <person name="Morgan M."/>
            <person name="Nazareth L.V."/>
            <person name="Nguyen N."/>
            <person name="Okwuonu G."/>
            <person name="Parker D."/>
            <person name="Richards S."/>
            <person name="Ruiz S.J."/>
            <person name="Santibanez J."/>
            <person name="Savard J."/>
            <person name="Scherer S.E."/>
            <person name="Schneider B."/>
            <person name="Sodergren E."/>
            <person name="Tautz D."/>
            <person name="Vattahil S."/>
            <person name="Villasana D."/>
            <person name="White C.S."/>
            <person name="Wright R."/>
            <person name="Park Y."/>
            <person name="Beeman R.W."/>
            <person name="Lord J."/>
            <person name="Oppert B."/>
            <person name="Lorenzen M."/>
            <person name="Brown S."/>
            <person name="Wang L."/>
            <person name="Savard J."/>
            <person name="Tautz D."/>
            <person name="Richards S."/>
            <person name="Weinstock G."/>
            <person name="Gibbs R.A."/>
            <person name="Liu Y."/>
            <person name="Worley K."/>
            <person name="Weinstock G."/>
            <person name="Elsik C.G."/>
            <person name="Reese J.T."/>
            <person name="Elhaik E."/>
            <person name="Landan G."/>
            <person name="Graur D."/>
            <person name="Arensburger P."/>
            <person name="Atkinson P."/>
            <person name="Beeman R.W."/>
            <person name="Beidler J."/>
            <person name="Brown S.J."/>
            <person name="Demuth J.P."/>
            <person name="Drury D.W."/>
            <person name="Du Y.Z."/>
            <person name="Fujiwara H."/>
            <person name="Lorenzen M."/>
            <person name="Maselli V."/>
            <person name="Osanai M."/>
            <person name="Park Y."/>
            <person name="Robertson H.M."/>
            <person name="Tu Z."/>
            <person name="Wang J.J."/>
            <person name="Wang S."/>
            <person name="Richards S."/>
            <person name="Song H."/>
            <person name="Zhang L."/>
            <person name="Sodergren E."/>
            <person name="Werner D."/>
            <person name="Stanke M."/>
            <person name="Morgenstern B."/>
            <person name="Solovyev V."/>
            <person name="Kosarev P."/>
            <person name="Brown G."/>
            <person name="Chen H.C."/>
            <person name="Ermolaeva O."/>
            <person name="Hlavina W."/>
            <person name="Kapustin Y."/>
            <person name="Kiryutin B."/>
            <person name="Kitts P."/>
            <person name="Maglott D."/>
            <person name="Pruitt K."/>
            <person name="Sapojnikov V."/>
            <person name="Souvorov A."/>
            <person name="Mackey A.J."/>
            <person name="Waterhouse R.M."/>
            <person name="Wyder S."/>
            <person name="Zdobnov E.M."/>
            <person name="Zdobnov E.M."/>
            <person name="Wyder S."/>
            <person name="Kriventseva E.V."/>
            <person name="Kadowaki T."/>
            <person name="Bork P."/>
            <person name="Aranda M."/>
            <person name="Bao R."/>
            <person name="Beermann A."/>
            <person name="Berns N."/>
            <person name="Bolognesi R."/>
            <person name="Bonneton F."/>
            <person name="Bopp D."/>
            <person name="Brown S.J."/>
            <person name="Bucher G."/>
            <person name="Butts T."/>
            <person name="Chaumot A."/>
            <person name="Denell R.E."/>
            <person name="Ferrier D.E."/>
            <person name="Friedrich M."/>
            <person name="Gordon C.M."/>
            <person name="Jindra M."/>
            <person name="Klingler M."/>
            <person name="Lan Q."/>
            <person name="Lattorff H.M."/>
            <person name="Laudet V."/>
            <person name="von Levetsow C."/>
            <person name="Liu Z."/>
            <person name="Lutz R."/>
            <person name="Lynch J.A."/>
            <person name="da Fonseca R.N."/>
            <person name="Posnien N."/>
            <person name="Reuter R."/>
            <person name="Roth S."/>
            <person name="Savard J."/>
            <person name="Schinko J.B."/>
            <person name="Schmitt C."/>
            <person name="Schoppmeier M."/>
            <person name="Schroder R."/>
            <person name="Shippy T.D."/>
            <person name="Simonnet F."/>
            <person name="Marques-Souza H."/>
            <person name="Tautz D."/>
            <person name="Tomoyasu Y."/>
            <person name="Trauner J."/>
            <person name="Van der Zee M."/>
            <person name="Vervoort M."/>
            <person name="Wittkopp N."/>
            <person name="Wimmer E.A."/>
            <person name="Yang X."/>
            <person name="Jones A.K."/>
            <person name="Sattelle D.B."/>
            <person name="Ebert P.R."/>
            <person name="Nelson D."/>
            <person name="Scott J.G."/>
            <person name="Beeman R.W."/>
            <person name="Muthukrishnan S."/>
            <person name="Kramer K.J."/>
            <person name="Arakane Y."/>
            <person name="Beeman R.W."/>
            <person name="Zhu Q."/>
            <person name="Hogenkamp D."/>
            <person name="Dixit R."/>
            <person name="Oppert B."/>
            <person name="Jiang H."/>
            <person name="Zou Z."/>
            <person name="Marshall J."/>
            <person name="Elpidina E."/>
            <person name="Vinokurov K."/>
            <person name="Oppert C."/>
            <person name="Zou Z."/>
            <person name="Evans J."/>
            <person name="Lu Z."/>
            <person name="Zhao P."/>
            <person name="Sumathipala N."/>
            <person name="Altincicek B."/>
            <person name="Vilcinskas A."/>
            <person name="Williams M."/>
            <person name="Hultmark D."/>
            <person name="Hetru C."/>
            <person name="Jiang H."/>
            <person name="Grimmelikhuijzen C.J."/>
            <person name="Hauser F."/>
            <person name="Cazzamali G."/>
            <person name="Williamson M."/>
            <person name="Park Y."/>
            <person name="Li B."/>
            <person name="Tanaka Y."/>
            <person name="Predel R."/>
            <person name="Neupert S."/>
            <person name="Schachtner J."/>
            <person name="Verleyen P."/>
            <person name="Raible F."/>
            <person name="Bork P."/>
            <person name="Friedrich M."/>
            <person name="Walden K.K."/>
            <person name="Robertson H.M."/>
            <person name="Angeli S."/>
            <person name="Foret S."/>
            <person name="Bucher G."/>
            <person name="Schuetz S."/>
            <person name="Maleszka R."/>
            <person name="Wimmer E.A."/>
            <person name="Beeman R.W."/>
            <person name="Lorenzen M."/>
            <person name="Tomoyasu Y."/>
            <person name="Miller S.C."/>
            <person name="Grossmann D."/>
            <person name="Bucher G."/>
        </authorList>
    </citation>
    <scope>NUCLEOTIDE SEQUENCE [LARGE SCALE GENOMIC DNA]</scope>
    <source>
        <strain evidence="1 2">Georgia GA2</strain>
    </source>
</reference>
<proteinExistence type="predicted"/>
<gene>
    <name evidence="1" type="primary">GLEAN_01216</name>
    <name evidence="1" type="ORF">TcasGA2_TC001216</name>
</gene>
<organism evidence="1 2">
    <name type="scientific">Tribolium castaneum</name>
    <name type="common">Red flour beetle</name>
    <dbReference type="NCBI Taxonomy" id="7070"/>
    <lineage>
        <taxon>Eukaryota</taxon>
        <taxon>Metazoa</taxon>
        <taxon>Ecdysozoa</taxon>
        <taxon>Arthropoda</taxon>
        <taxon>Hexapoda</taxon>
        <taxon>Insecta</taxon>
        <taxon>Pterygota</taxon>
        <taxon>Neoptera</taxon>
        <taxon>Endopterygota</taxon>
        <taxon>Coleoptera</taxon>
        <taxon>Polyphaga</taxon>
        <taxon>Cucujiformia</taxon>
        <taxon>Tenebrionidae</taxon>
        <taxon>Tenebrionidae incertae sedis</taxon>
        <taxon>Tribolium</taxon>
    </lineage>
</organism>
<keyword evidence="2" id="KW-1185">Reference proteome</keyword>
<evidence type="ECO:0000313" key="2">
    <source>
        <dbReference type="Proteomes" id="UP000007266"/>
    </source>
</evidence>
<name>D6WAT5_TRICA</name>
<protein>
    <submittedName>
        <fullName evidence="1">Uncharacterized protein</fullName>
    </submittedName>
</protein>
<dbReference type="AlphaFoldDB" id="D6WAT5"/>
<dbReference type="Proteomes" id="UP000007266">
    <property type="component" value="Linkage group 2"/>
</dbReference>
<reference evidence="1 2" key="2">
    <citation type="journal article" date="2010" name="Nucleic Acids Res.">
        <title>BeetleBase in 2010: revisions to provide comprehensive genomic information for Tribolium castaneum.</title>
        <authorList>
            <person name="Kim H.S."/>
            <person name="Murphy T."/>
            <person name="Xia J."/>
            <person name="Caragea D."/>
            <person name="Park Y."/>
            <person name="Beeman R.W."/>
            <person name="Lorenzen M.D."/>
            <person name="Butcher S."/>
            <person name="Manak J.R."/>
            <person name="Brown S.J."/>
        </authorList>
    </citation>
    <scope>GENOME REANNOTATION</scope>
    <source>
        <strain evidence="1 2">Georgia GA2</strain>
    </source>
</reference>
<dbReference type="EMBL" id="KQ971312">
    <property type="protein sequence ID" value="EEZ98682.1"/>
    <property type="molecule type" value="Genomic_DNA"/>
</dbReference>
<evidence type="ECO:0000313" key="1">
    <source>
        <dbReference type="EMBL" id="EEZ98682.1"/>
    </source>
</evidence>